<organism evidence="2 3">
    <name type="scientific">Oceanobacillus sojae</name>
    <dbReference type="NCBI Taxonomy" id="582851"/>
    <lineage>
        <taxon>Bacteria</taxon>
        <taxon>Bacillati</taxon>
        <taxon>Bacillota</taxon>
        <taxon>Bacilli</taxon>
        <taxon>Bacillales</taxon>
        <taxon>Bacillaceae</taxon>
        <taxon>Oceanobacillus</taxon>
    </lineage>
</organism>
<dbReference type="STRING" id="582851.GCA_900162665_03849"/>
<feature type="transmembrane region" description="Helical" evidence="1">
    <location>
        <begin position="20"/>
        <end position="39"/>
    </location>
</feature>
<dbReference type="Pfam" id="PF12730">
    <property type="entry name" value="ABC2_membrane_4"/>
    <property type="match status" value="1"/>
</dbReference>
<keyword evidence="1" id="KW-0812">Transmembrane</keyword>
<evidence type="ECO:0000313" key="2">
    <source>
        <dbReference type="EMBL" id="GEN88276.1"/>
    </source>
</evidence>
<evidence type="ECO:0000256" key="1">
    <source>
        <dbReference type="SAM" id="Phobius"/>
    </source>
</evidence>
<sequence length="256" mass="28129">MKNVIQAEHKKIFFLRFSRVYLLFTIGISLVAGFIFSVTTHVTQGRAITDLSVLEVVSANMLGIDLASILLIIFTGLSISREFTAETIYSSLTVCPDRKKFFMGKYITFFFLSIVLSVLLIALIYLSSQVILMMNNMDAANLANADIRQFVLGIMVMPVFYCLLTVAATIFFKSSGGGIAFSIIVIAFPALINMFSDTVQKVLLPIMPQSAIHSLSGTAAEGSFEALGTFTSIGLLLLWLVITSLIAIISFQKRDF</sequence>
<gene>
    <name evidence="2" type="ORF">OSO01_30150</name>
</gene>
<dbReference type="Proteomes" id="UP000321558">
    <property type="component" value="Unassembled WGS sequence"/>
</dbReference>
<dbReference type="EMBL" id="BJYM01000012">
    <property type="protein sequence ID" value="GEN88276.1"/>
    <property type="molecule type" value="Genomic_DNA"/>
</dbReference>
<keyword evidence="1" id="KW-1133">Transmembrane helix</keyword>
<evidence type="ECO:0008006" key="4">
    <source>
        <dbReference type="Google" id="ProtNLM"/>
    </source>
</evidence>
<dbReference type="RefSeq" id="WP_147211223.1">
    <property type="nucleotide sequence ID" value="NZ_BJYM01000012.1"/>
</dbReference>
<feature type="transmembrane region" description="Helical" evidence="1">
    <location>
        <begin position="59"/>
        <end position="79"/>
    </location>
</feature>
<dbReference type="AlphaFoldDB" id="A0A511ZLH6"/>
<keyword evidence="1" id="KW-0472">Membrane</keyword>
<proteinExistence type="predicted"/>
<protein>
    <recommendedName>
        <fullName evidence="4">ABC transporter permease</fullName>
    </recommendedName>
</protein>
<dbReference type="OrthoDB" id="2081522at2"/>
<feature type="transmembrane region" description="Helical" evidence="1">
    <location>
        <begin position="230"/>
        <end position="251"/>
    </location>
</feature>
<feature type="transmembrane region" description="Helical" evidence="1">
    <location>
        <begin position="106"/>
        <end position="127"/>
    </location>
</feature>
<feature type="transmembrane region" description="Helical" evidence="1">
    <location>
        <begin position="147"/>
        <end position="172"/>
    </location>
</feature>
<name>A0A511ZLH6_9BACI</name>
<accession>A0A511ZLH6</accession>
<feature type="transmembrane region" description="Helical" evidence="1">
    <location>
        <begin position="179"/>
        <end position="196"/>
    </location>
</feature>
<evidence type="ECO:0000313" key="3">
    <source>
        <dbReference type="Proteomes" id="UP000321558"/>
    </source>
</evidence>
<keyword evidence="3" id="KW-1185">Reference proteome</keyword>
<reference evidence="2 3" key="1">
    <citation type="submission" date="2019-07" db="EMBL/GenBank/DDBJ databases">
        <title>Whole genome shotgun sequence of Oceanobacillus sojae NBRC 105379.</title>
        <authorList>
            <person name="Hosoyama A."/>
            <person name="Uohara A."/>
            <person name="Ohji S."/>
            <person name="Ichikawa N."/>
        </authorList>
    </citation>
    <scope>NUCLEOTIDE SEQUENCE [LARGE SCALE GENOMIC DNA]</scope>
    <source>
        <strain evidence="2 3">NBRC 105379</strain>
    </source>
</reference>
<comment type="caution">
    <text evidence="2">The sequence shown here is derived from an EMBL/GenBank/DDBJ whole genome shotgun (WGS) entry which is preliminary data.</text>
</comment>